<dbReference type="EMBL" id="KF901276">
    <property type="protein sequence ID" value="AIF24901.1"/>
    <property type="molecule type" value="Genomic_DNA"/>
</dbReference>
<reference evidence="2" key="1">
    <citation type="journal article" date="2014" name="Genome Biol. Evol.">
        <title>Pangenome evidence for extensive interdomain horizontal transfer affecting lineage core and shell genes in uncultured planktonic thaumarchaeota and euryarchaeota.</title>
        <authorList>
            <person name="Deschamps P."/>
            <person name="Zivanovic Y."/>
            <person name="Moreira D."/>
            <person name="Rodriguez-Valera F."/>
            <person name="Lopez-Garcia P."/>
        </authorList>
    </citation>
    <scope>NUCLEOTIDE SEQUENCE</scope>
</reference>
<keyword evidence="1" id="KW-0472">Membrane</keyword>
<accession>A0A075I886</accession>
<evidence type="ECO:0000256" key="1">
    <source>
        <dbReference type="SAM" id="Phobius"/>
    </source>
</evidence>
<evidence type="ECO:0000313" key="2">
    <source>
        <dbReference type="EMBL" id="AIF24901.1"/>
    </source>
</evidence>
<organism evidence="2">
    <name type="scientific">uncultured marine thaumarchaeote SAT1000_41_C02</name>
    <dbReference type="NCBI Taxonomy" id="1456409"/>
    <lineage>
        <taxon>Archaea</taxon>
        <taxon>Nitrososphaerota</taxon>
        <taxon>environmental samples</taxon>
    </lineage>
</organism>
<name>A0A075I886_9ARCH</name>
<proteinExistence type="predicted"/>
<dbReference type="AlphaFoldDB" id="A0A075I886"/>
<keyword evidence="1" id="KW-1133">Transmembrane helix</keyword>
<feature type="transmembrane region" description="Helical" evidence="1">
    <location>
        <begin position="6"/>
        <end position="27"/>
    </location>
</feature>
<keyword evidence="1" id="KW-0812">Transmembrane</keyword>
<protein>
    <submittedName>
        <fullName evidence="2">Uncharacterized protein</fullName>
    </submittedName>
</protein>
<sequence>MASKKGIGVTIAFLVGVVAASFLVYLIPEDTAMKIVVSDFEKYLDITKEKAMLESVSIDESFEKLMEKKMSTNEYIGIAKVSSSQIDSLIIEMIDSGATQEWVESYVNYIDALKKLNGKITETIVVANLMNDDDNSNSINEIIAKIHQLETESLDLIKKSDNTRP</sequence>